<organism evidence="1 2">
    <name type="scientific">Colocasia esculenta</name>
    <name type="common">Wild taro</name>
    <name type="synonym">Arum esculentum</name>
    <dbReference type="NCBI Taxonomy" id="4460"/>
    <lineage>
        <taxon>Eukaryota</taxon>
        <taxon>Viridiplantae</taxon>
        <taxon>Streptophyta</taxon>
        <taxon>Embryophyta</taxon>
        <taxon>Tracheophyta</taxon>
        <taxon>Spermatophyta</taxon>
        <taxon>Magnoliopsida</taxon>
        <taxon>Liliopsida</taxon>
        <taxon>Araceae</taxon>
        <taxon>Aroideae</taxon>
        <taxon>Colocasieae</taxon>
        <taxon>Colocasia</taxon>
    </lineage>
</organism>
<comment type="caution">
    <text evidence="1">The sequence shown here is derived from an EMBL/GenBank/DDBJ whole genome shotgun (WGS) entry which is preliminary data.</text>
</comment>
<reference evidence="1" key="1">
    <citation type="submission" date="2017-07" db="EMBL/GenBank/DDBJ databases">
        <title>Taro Niue Genome Assembly and Annotation.</title>
        <authorList>
            <person name="Atibalentja N."/>
            <person name="Keating K."/>
            <person name="Fields C.J."/>
        </authorList>
    </citation>
    <scope>NUCLEOTIDE SEQUENCE</scope>
    <source>
        <strain evidence="1">Niue_2</strain>
        <tissue evidence="1">Leaf</tissue>
    </source>
</reference>
<dbReference type="EMBL" id="NMUH01008504">
    <property type="protein sequence ID" value="MQM18880.1"/>
    <property type="molecule type" value="Genomic_DNA"/>
</dbReference>
<accession>A0A843XI63</accession>
<sequence>MLAGGIPRLQLFRTQQFGVVLLCCPACSPGARHLRTCPQSERLLPLPGTPILGRLRGRYRGDEHARVNSLVWRTLELRGKRGAESFVELSWLGLGHRGRPEFYPMQASQSLVSLPRSTLVPEPRREVRREAAAWPVVVALPSRLRCIAWLPCVLVRFPRTVCYCSGEGFSQDYSMLVSIVAVLPQGLRYAVVLAGAFWWVFPEQCLGGSSGGSPRTSLRCSCMFSLMVRVIWVVHSSEGSSQDHPLSLLVEVLPRNALCSFRATIVLPLWFEVCRLVGLRSGEVLPGWLLVLLVEVLPKATSCCFGCRCSLSLCIDELSFLLGRCRSRHCALGRASCYCIDQLVSLFVFEFLGCAGG</sequence>
<name>A0A843XI63_COLES</name>
<evidence type="ECO:0000313" key="1">
    <source>
        <dbReference type="EMBL" id="MQM18880.1"/>
    </source>
</evidence>
<gene>
    <name evidence="1" type="ORF">Taro_051878</name>
</gene>
<protein>
    <submittedName>
        <fullName evidence="1">Uncharacterized protein</fullName>
    </submittedName>
</protein>
<dbReference type="Proteomes" id="UP000652761">
    <property type="component" value="Unassembled WGS sequence"/>
</dbReference>
<keyword evidence="2" id="KW-1185">Reference proteome</keyword>
<dbReference type="AlphaFoldDB" id="A0A843XI63"/>
<evidence type="ECO:0000313" key="2">
    <source>
        <dbReference type="Proteomes" id="UP000652761"/>
    </source>
</evidence>
<proteinExistence type="predicted"/>
<feature type="non-terminal residue" evidence="1">
    <location>
        <position position="1"/>
    </location>
</feature>